<proteinExistence type="predicted"/>
<gene>
    <name evidence="1" type="ORF">AW171_hschr2139</name>
</gene>
<dbReference type="Proteomes" id="UP000243052">
    <property type="component" value="Chromosome ii"/>
</dbReference>
<organism evidence="1 2">
    <name type="scientific">Eremothecium sinecaudum</name>
    <dbReference type="NCBI Taxonomy" id="45286"/>
    <lineage>
        <taxon>Eukaryota</taxon>
        <taxon>Fungi</taxon>
        <taxon>Dikarya</taxon>
        <taxon>Ascomycota</taxon>
        <taxon>Saccharomycotina</taxon>
        <taxon>Saccharomycetes</taxon>
        <taxon>Saccharomycetales</taxon>
        <taxon>Saccharomycetaceae</taxon>
        <taxon>Eremothecium</taxon>
    </lineage>
</organism>
<sequence>MYSNTTLDPYNWNGLKKDVIGSGQKIKYGFYLVQDQKGNDTTEATNSYSATTTSLYDPDAGYYTDSDSAASVYSLLGVSPLPSKAERVIPWEDYLNDLIEFKNLDP</sequence>
<name>A0A120K0S4_9SACH</name>
<dbReference type="EMBL" id="CP014242">
    <property type="protein sequence ID" value="AMD18630.1"/>
    <property type="molecule type" value="Genomic_DNA"/>
</dbReference>
<dbReference type="RefSeq" id="XP_017985626.1">
    <property type="nucleotide sequence ID" value="XM_018130278.1"/>
</dbReference>
<protein>
    <submittedName>
        <fullName evidence="1">HBL272Wp</fullName>
    </submittedName>
</protein>
<accession>A0A120K0S4</accession>
<dbReference type="AlphaFoldDB" id="A0A120K0S4"/>
<keyword evidence="2" id="KW-1185">Reference proteome</keyword>
<evidence type="ECO:0000313" key="2">
    <source>
        <dbReference type="Proteomes" id="UP000243052"/>
    </source>
</evidence>
<dbReference type="GeneID" id="28721772"/>
<dbReference type="OrthoDB" id="10520774at2759"/>
<reference evidence="1 2" key="1">
    <citation type="submission" date="2016-01" db="EMBL/GenBank/DDBJ databases">
        <title>Genome sequence of the yeast Holleya sinecauda.</title>
        <authorList>
            <person name="Dietrich F.S."/>
        </authorList>
    </citation>
    <scope>NUCLEOTIDE SEQUENCE [LARGE SCALE GENOMIC DNA]</scope>
    <source>
        <strain evidence="1 2">ATCC 58844</strain>
    </source>
</reference>
<evidence type="ECO:0000313" key="1">
    <source>
        <dbReference type="EMBL" id="AMD18630.1"/>
    </source>
</evidence>